<evidence type="ECO:0000313" key="1">
    <source>
        <dbReference type="EMBL" id="TNN88508.1"/>
    </source>
</evidence>
<evidence type="ECO:0000313" key="2">
    <source>
        <dbReference type="Proteomes" id="UP000314294"/>
    </source>
</evidence>
<keyword evidence="2" id="KW-1185">Reference proteome</keyword>
<name>A0A4Z2JFV6_9TELE</name>
<accession>A0A4Z2JFV6</accession>
<dbReference type="Gene3D" id="1.10.510.10">
    <property type="entry name" value="Transferase(Phosphotransferase) domain 1"/>
    <property type="match status" value="1"/>
</dbReference>
<comment type="caution">
    <text evidence="1">The sequence shown here is derived from an EMBL/GenBank/DDBJ whole genome shotgun (WGS) entry which is preliminary data.</text>
</comment>
<reference evidence="1 2" key="1">
    <citation type="submission" date="2019-03" db="EMBL/GenBank/DDBJ databases">
        <title>First draft genome of Liparis tanakae, snailfish: a comprehensive survey of snailfish specific genes.</title>
        <authorList>
            <person name="Kim W."/>
            <person name="Song I."/>
            <person name="Jeong J.-H."/>
            <person name="Kim D."/>
            <person name="Kim S."/>
            <person name="Ryu S."/>
            <person name="Song J.Y."/>
            <person name="Lee S.K."/>
        </authorList>
    </citation>
    <scope>NUCLEOTIDE SEQUENCE [LARGE SCALE GENOMIC DNA]</scope>
    <source>
        <tissue evidence="1">Muscle</tissue>
    </source>
</reference>
<protein>
    <submittedName>
        <fullName evidence="1">Serine/threonine-protein kinase MAK</fullName>
    </submittedName>
</protein>
<keyword evidence="1" id="KW-0808">Transferase</keyword>
<proteinExistence type="predicted"/>
<organism evidence="1 2">
    <name type="scientific">Liparis tanakae</name>
    <name type="common">Tanaka's snailfish</name>
    <dbReference type="NCBI Taxonomy" id="230148"/>
    <lineage>
        <taxon>Eukaryota</taxon>
        <taxon>Metazoa</taxon>
        <taxon>Chordata</taxon>
        <taxon>Craniata</taxon>
        <taxon>Vertebrata</taxon>
        <taxon>Euteleostomi</taxon>
        <taxon>Actinopterygii</taxon>
        <taxon>Neopterygii</taxon>
        <taxon>Teleostei</taxon>
        <taxon>Neoteleostei</taxon>
        <taxon>Acanthomorphata</taxon>
        <taxon>Eupercaria</taxon>
        <taxon>Perciformes</taxon>
        <taxon>Cottioidei</taxon>
        <taxon>Cottales</taxon>
        <taxon>Liparidae</taxon>
        <taxon>Liparis</taxon>
    </lineage>
</organism>
<keyword evidence="1" id="KW-0418">Kinase</keyword>
<dbReference type="OrthoDB" id="2158884at2759"/>
<dbReference type="GO" id="GO:0016301">
    <property type="term" value="F:kinase activity"/>
    <property type="evidence" value="ECO:0007669"/>
    <property type="project" value="UniProtKB-KW"/>
</dbReference>
<dbReference type="EMBL" id="SRLO01000005">
    <property type="protein sequence ID" value="TNN88508.1"/>
    <property type="molecule type" value="Genomic_DNA"/>
</dbReference>
<gene>
    <name evidence="1" type="primary">Mak_0</name>
    <name evidence="1" type="ORF">EYF80_001291</name>
</gene>
<dbReference type="AlphaFoldDB" id="A0A4Z2JFV6"/>
<sequence length="138" mass="14901">MLLGKRNNTGELVAIKRYRAPEGRLQSPCYSSPIDIWAVGCIMDLHTQAPVAWQKGGEANLKDLQVVGNTEEDGPEGNNPATSMNFPERLPASLRSLIPNATNEAIALMETIWIVSSLLPVATNLSLAAATEMEAVWA</sequence>
<dbReference type="SUPFAM" id="SSF56112">
    <property type="entry name" value="Protein kinase-like (PK-like)"/>
    <property type="match status" value="1"/>
</dbReference>
<dbReference type="Proteomes" id="UP000314294">
    <property type="component" value="Unassembled WGS sequence"/>
</dbReference>
<dbReference type="InterPro" id="IPR011009">
    <property type="entry name" value="Kinase-like_dom_sf"/>
</dbReference>